<keyword evidence="2" id="KW-1185">Reference proteome</keyword>
<accession>A0ABY3F6L3</accession>
<reference evidence="1 2" key="1">
    <citation type="submission" date="2019-07" db="EMBL/GenBank/DDBJ databases">
        <title>The pathways for chlorine oxyanion respiration interact through the shared metabolite chlorate.</title>
        <authorList>
            <person name="Barnum T.P."/>
            <person name="Cheng Y."/>
            <person name="Hill K.A."/>
            <person name="Lucas L.N."/>
            <person name="Carlson H.K."/>
            <person name="Coates J.D."/>
        </authorList>
    </citation>
    <scope>NUCLEOTIDE SEQUENCE [LARGE SCALE GENOMIC DNA]</scope>
    <source>
        <strain evidence="1 2">SFB-2</strain>
    </source>
</reference>
<evidence type="ECO:0000313" key="1">
    <source>
        <dbReference type="EMBL" id="TVO69448.1"/>
    </source>
</evidence>
<proteinExistence type="predicted"/>
<dbReference type="EMBL" id="VMNJ01000001">
    <property type="protein sequence ID" value="TVO69448.1"/>
    <property type="molecule type" value="Genomic_DNA"/>
</dbReference>
<name>A0ABY3F6L3_9RHOO</name>
<organism evidence="1 2">
    <name type="scientific">Denitromonas ohlonensis</name>
    <dbReference type="NCBI Taxonomy" id="3078508"/>
    <lineage>
        <taxon>Bacteria</taxon>
        <taxon>Pseudomonadati</taxon>
        <taxon>Pseudomonadota</taxon>
        <taxon>Betaproteobacteria</taxon>
        <taxon>Rhodocyclales</taxon>
        <taxon>Zoogloeaceae</taxon>
        <taxon>Denitromonas</taxon>
    </lineage>
</organism>
<protein>
    <submittedName>
        <fullName evidence="1">Uncharacterized protein</fullName>
    </submittedName>
</protein>
<gene>
    <name evidence="1" type="ORF">FHP90_02395</name>
</gene>
<comment type="caution">
    <text evidence="1">The sequence shown here is derived from an EMBL/GenBank/DDBJ whole genome shotgun (WGS) entry which is preliminary data.</text>
</comment>
<dbReference type="Proteomes" id="UP000317151">
    <property type="component" value="Unassembled WGS sequence"/>
</dbReference>
<sequence>MQKRVPSAPVFLRQFGFVEDISFPESPVMRPVLAASTLIAATLFAAAPPALADQHAPAAVTPAQAPAHWTSDAPLRAAIDEMAQMLRAVGHDLQQNQRTEAQYDALADWMLKRLATFPTTHTDRNAAIALSEIKKDLGDGADIMTHATHLPARRLGYMMAVQALNRYGKSFEHPDWTPIPY</sequence>
<dbReference type="RefSeq" id="WP_144173600.1">
    <property type="nucleotide sequence ID" value="NZ_VMNI01000007.1"/>
</dbReference>
<evidence type="ECO:0000313" key="2">
    <source>
        <dbReference type="Proteomes" id="UP000317151"/>
    </source>
</evidence>